<dbReference type="InterPro" id="IPR048661">
    <property type="entry name" value="CPL1-like"/>
</dbReference>
<evidence type="ECO:0000313" key="4">
    <source>
        <dbReference type="EMBL" id="GJN88222.1"/>
    </source>
</evidence>
<dbReference type="Proteomes" id="UP001342314">
    <property type="component" value="Unassembled WGS sequence"/>
</dbReference>
<keyword evidence="2" id="KW-0732">Signal</keyword>
<dbReference type="EMBL" id="BQKY01000002">
    <property type="protein sequence ID" value="GJN88222.1"/>
    <property type="molecule type" value="Genomic_DNA"/>
</dbReference>
<dbReference type="InterPro" id="IPR038955">
    <property type="entry name" value="PriA/CPL1_fungi"/>
</dbReference>
<organism evidence="4 5">
    <name type="scientific">Rhodotorula paludigena</name>
    <dbReference type="NCBI Taxonomy" id="86838"/>
    <lineage>
        <taxon>Eukaryota</taxon>
        <taxon>Fungi</taxon>
        <taxon>Dikarya</taxon>
        <taxon>Basidiomycota</taxon>
        <taxon>Pucciniomycotina</taxon>
        <taxon>Microbotryomycetes</taxon>
        <taxon>Sporidiobolales</taxon>
        <taxon>Sporidiobolaceae</taxon>
        <taxon>Rhodotorula</taxon>
    </lineage>
</organism>
<sequence length="166" mass="16977">MRFTLALAALAILTSLGGADAKKHKAPAPRTLCPAKEVACPILGSTTYGDALAHHFSSENKGVTGVMAGSGGYECIDTNEALDSCGGCASTGEGQDCTKIRGSAGVGCSEGRCVVFSCQPGWKPSLSGSKCIRARAAEDRTPTASNDSRAGARRHLAGRLARPLSH</sequence>
<gene>
    <name evidence="4" type="ORF">Rhopal_001187-T1</name>
</gene>
<feature type="chain" id="PRO_5043349405" description="Protein CPL1-like domain-containing protein" evidence="2">
    <location>
        <begin position="22"/>
        <end position="166"/>
    </location>
</feature>
<accession>A0AAV5GGQ1</accession>
<comment type="caution">
    <text evidence="4">The sequence shown here is derived from an EMBL/GenBank/DDBJ whole genome shotgun (WGS) entry which is preliminary data.</text>
</comment>
<dbReference type="PANTHER" id="PTHR35192:SF2">
    <property type="entry name" value="APPLE DOMAIN-CONTAINING PROTEIN"/>
    <property type="match status" value="1"/>
</dbReference>
<keyword evidence="5" id="KW-1185">Reference proteome</keyword>
<evidence type="ECO:0000256" key="2">
    <source>
        <dbReference type="SAM" id="SignalP"/>
    </source>
</evidence>
<feature type="signal peptide" evidence="2">
    <location>
        <begin position="1"/>
        <end position="21"/>
    </location>
</feature>
<dbReference type="Pfam" id="PF21671">
    <property type="entry name" value="CPL1-like"/>
    <property type="match status" value="1"/>
</dbReference>
<dbReference type="AlphaFoldDB" id="A0AAV5GGQ1"/>
<reference evidence="4 5" key="1">
    <citation type="submission" date="2021-12" db="EMBL/GenBank/DDBJ databases">
        <title>High titer production of polyol ester of fatty acids by Rhodotorula paludigena BS15 towards product separation-free biomass refinery.</title>
        <authorList>
            <person name="Mano J."/>
            <person name="Ono H."/>
            <person name="Tanaka T."/>
            <person name="Naito K."/>
            <person name="Sushida H."/>
            <person name="Ike M."/>
            <person name="Tokuyasu K."/>
            <person name="Kitaoka M."/>
        </authorList>
    </citation>
    <scope>NUCLEOTIDE SEQUENCE [LARGE SCALE GENOMIC DNA]</scope>
    <source>
        <strain evidence="4 5">BS15</strain>
    </source>
</reference>
<evidence type="ECO:0000259" key="3">
    <source>
        <dbReference type="Pfam" id="PF21671"/>
    </source>
</evidence>
<name>A0AAV5GGQ1_9BASI</name>
<feature type="domain" description="Protein CPL1-like" evidence="3">
    <location>
        <begin position="73"/>
        <end position="132"/>
    </location>
</feature>
<evidence type="ECO:0000313" key="5">
    <source>
        <dbReference type="Proteomes" id="UP001342314"/>
    </source>
</evidence>
<feature type="region of interest" description="Disordered" evidence="1">
    <location>
        <begin position="137"/>
        <end position="166"/>
    </location>
</feature>
<protein>
    <recommendedName>
        <fullName evidence="3">Protein CPL1-like domain-containing protein</fullName>
    </recommendedName>
</protein>
<dbReference type="PANTHER" id="PTHR35192">
    <property type="entry name" value="PROTEIN, PUTATIVE-RELATED"/>
    <property type="match status" value="1"/>
</dbReference>
<proteinExistence type="predicted"/>
<evidence type="ECO:0000256" key="1">
    <source>
        <dbReference type="SAM" id="MobiDB-lite"/>
    </source>
</evidence>